<dbReference type="PANTHER" id="PTHR43094">
    <property type="entry name" value="AMINOTRANSFERASE"/>
    <property type="match status" value="1"/>
</dbReference>
<evidence type="ECO:0000256" key="12">
    <source>
        <dbReference type="RuleBase" id="RU003560"/>
    </source>
</evidence>
<keyword evidence="4 13" id="KW-0032">Aminotransferase</keyword>
<evidence type="ECO:0000256" key="5">
    <source>
        <dbReference type="ARBA" id="ARBA00022898"/>
    </source>
</evidence>
<comment type="pathway">
    <text evidence="8">Organosulfur degradation; alkanesulfonate degradation.</text>
</comment>
<dbReference type="EC" id="2.6.1.77" evidence="9"/>
<dbReference type="PIRSF" id="PIRSF000521">
    <property type="entry name" value="Transaminase_4ab_Lys_Orn"/>
    <property type="match status" value="1"/>
</dbReference>
<evidence type="ECO:0000256" key="7">
    <source>
        <dbReference type="ARBA" id="ARBA00052998"/>
    </source>
</evidence>
<evidence type="ECO:0000256" key="4">
    <source>
        <dbReference type="ARBA" id="ARBA00022576"/>
    </source>
</evidence>
<name>A0A9D1PZ29_9BACT</name>
<evidence type="ECO:0000256" key="11">
    <source>
        <dbReference type="ARBA" id="ARBA00078212"/>
    </source>
</evidence>
<gene>
    <name evidence="13" type="ORF">H9894_08685</name>
</gene>
<keyword evidence="5 12" id="KW-0663">Pyridoxal phosphate</keyword>
<evidence type="ECO:0000256" key="8">
    <source>
        <dbReference type="ARBA" id="ARBA00060602"/>
    </source>
</evidence>
<dbReference type="SUPFAM" id="SSF53383">
    <property type="entry name" value="PLP-dependent transferases"/>
    <property type="match status" value="1"/>
</dbReference>
<dbReference type="CDD" id="cd00610">
    <property type="entry name" value="OAT_like"/>
    <property type="match status" value="1"/>
</dbReference>
<dbReference type="EMBL" id="DXHV01000076">
    <property type="protein sequence ID" value="HIW01247.1"/>
    <property type="molecule type" value="Genomic_DNA"/>
</dbReference>
<evidence type="ECO:0000256" key="3">
    <source>
        <dbReference type="ARBA" id="ARBA00011881"/>
    </source>
</evidence>
<dbReference type="InterPro" id="IPR015421">
    <property type="entry name" value="PyrdxlP-dep_Trfase_major"/>
</dbReference>
<organism evidence="13 14">
    <name type="scientific">Candidatus Desulfovibrio intestinipullorum</name>
    <dbReference type="NCBI Taxonomy" id="2838536"/>
    <lineage>
        <taxon>Bacteria</taxon>
        <taxon>Pseudomonadati</taxon>
        <taxon>Thermodesulfobacteriota</taxon>
        <taxon>Desulfovibrionia</taxon>
        <taxon>Desulfovibrionales</taxon>
        <taxon>Desulfovibrionaceae</taxon>
        <taxon>Desulfovibrio</taxon>
    </lineage>
</organism>
<proteinExistence type="inferred from homology"/>
<dbReference type="GO" id="GO:0030170">
    <property type="term" value="F:pyridoxal phosphate binding"/>
    <property type="evidence" value="ECO:0007669"/>
    <property type="project" value="InterPro"/>
</dbReference>
<reference evidence="13" key="1">
    <citation type="journal article" date="2021" name="PeerJ">
        <title>Extensive microbial diversity within the chicken gut microbiome revealed by metagenomics and culture.</title>
        <authorList>
            <person name="Gilroy R."/>
            <person name="Ravi A."/>
            <person name="Getino M."/>
            <person name="Pursley I."/>
            <person name="Horton D.L."/>
            <person name="Alikhan N.F."/>
            <person name="Baker D."/>
            <person name="Gharbi K."/>
            <person name="Hall N."/>
            <person name="Watson M."/>
            <person name="Adriaenssens E.M."/>
            <person name="Foster-Nyarko E."/>
            <person name="Jarju S."/>
            <person name="Secka A."/>
            <person name="Antonio M."/>
            <person name="Oren A."/>
            <person name="Chaudhuri R.R."/>
            <person name="La Ragione R."/>
            <person name="Hildebrand F."/>
            <person name="Pallen M.J."/>
        </authorList>
    </citation>
    <scope>NUCLEOTIDE SEQUENCE</scope>
    <source>
        <strain evidence="13">ChiHecec2B26-446</strain>
    </source>
</reference>
<comment type="catalytic activity">
    <reaction evidence="7">
        <text>taurine + pyruvate = sulfoacetaldehyde + L-alanine</text>
        <dbReference type="Rhea" id="RHEA:10420"/>
        <dbReference type="ChEBI" id="CHEBI:15361"/>
        <dbReference type="ChEBI" id="CHEBI:57972"/>
        <dbReference type="ChEBI" id="CHEBI:58246"/>
        <dbReference type="ChEBI" id="CHEBI:507393"/>
        <dbReference type="EC" id="2.6.1.77"/>
    </reaction>
    <physiologicalReaction direction="left-to-right" evidence="7">
        <dbReference type="Rhea" id="RHEA:10421"/>
    </physiologicalReaction>
</comment>
<protein>
    <recommendedName>
        <fullName evidence="10">Taurine--pyruvate aminotransferase</fullName>
        <ecNumber evidence="9">2.6.1.77</ecNumber>
    </recommendedName>
    <alternativeName>
        <fullName evidence="11">Taurine:pyruvate aminotransferase</fullName>
    </alternativeName>
</protein>
<dbReference type="Gene3D" id="3.90.1150.10">
    <property type="entry name" value="Aspartate Aminotransferase, domain 1"/>
    <property type="match status" value="1"/>
</dbReference>
<dbReference type="PANTHER" id="PTHR43094:SF1">
    <property type="entry name" value="AMINOTRANSFERASE CLASS-III"/>
    <property type="match status" value="1"/>
</dbReference>
<dbReference type="FunFam" id="3.40.640.10:FF:000004">
    <property type="entry name" value="Acetylornithine aminotransferase"/>
    <property type="match status" value="1"/>
</dbReference>
<dbReference type="InterPro" id="IPR015422">
    <property type="entry name" value="PyrdxlP-dep_Trfase_small"/>
</dbReference>
<comment type="caution">
    <text evidence="13">The sequence shown here is derived from an EMBL/GenBank/DDBJ whole genome shotgun (WGS) entry which is preliminary data.</text>
</comment>
<dbReference type="InterPro" id="IPR049704">
    <property type="entry name" value="Aminotrans_3_PPA_site"/>
</dbReference>
<comment type="subunit">
    <text evidence="3">Homotetramer.</text>
</comment>
<evidence type="ECO:0000313" key="13">
    <source>
        <dbReference type="EMBL" id="HIW01247.1"/>
    </source>
</evidence>
<dbReference type="Proteomes" id="UP000886752">
    <property type="component" value="Unassembled WGS sequence"/>
</dbReference>
<comment type="similarity">
    <text evidence="2 12">Belongs to the class-III pyridoxal-phosphate-dependent aminotransferase family.</text>
</comment>
<evidence type="ECO:0000256" key="10">
    <source>
        <dbReference type="ARBA" id="ARBA00074603"/>
    </source>
</evidence>
<dbReference type="InterPro" id="IPR005814">
    <property type="entry name" value="Aminotrans_3"/>
</dbReference>
<evidence type="ECO:0000313" key="14">
    <source>
        <dbReference type="Proteomes" id="UP000886752"/>
    </source>
</evidence>
<evidence type="ECO:0000256" key="6">
    <source>
        <dbReference type="ARBA" id="ARBA00023317"/>
    </source>
</evidence>
<dbReference type="Pfam" id="PF00202">
    <property type="entry name" value="Aminotran_3"/>
    <property type="match status" value="1"/>
</dbReference>
<reference evidence="13" key="2">
    <citation type="submission" date="2021-04" db="EMBL/GenBank/DDBJ databases">
        <authorList>
            <person name="Gilroy R."/>
        </authorList>
    </citation>
    <scope>NUCLEOTIDE SEQUENCE</scope>
    <source>
        <strain evidence="13">ChiHecec2B26-446</strain>
    </source>
</reference>
<dbReference type="GO" id="GO:0031299">
    <property type="term" value="F:taurine-pyruvate aminotransferase activity"/>
    <property type="evidence" value="ECO:0007669"/>
    <property type="project" value="UniProtKB-EC"/>
</dbReference>
<dbReference type="AlphaFoldDB" id="A0A9D1PZ29"/>
<evidence type="ECO:0000256" key="9">
    <source>
        <dbReference type="ARBA" id="ARBA00067057"/>
    </source>
</evidence>
<accession>A0A9D1PZ29</accession>
<evidence type="ECO:0000256" key="1">
    <source>
        <dbReference type="ARBA" id="ARBA00001933"/>
    </source>
</evidence>
<keyword evidence="4 13" id="KW-0808">Transferase</keyword>
<dbReference type="InterPro" id="IPR015424">
    <property type="entry name" value="PyrdxlP-dep_Trfase"/>
</dbReference>
<dbReference type="PROSITE" id="PS00600">
    <property type="entry name" value="AA_TRANSFER_CLASS_3"/>
    <property type="match status" value="1"/>
</dbReference>
<comment type="cofactor">
    <cofactor evidence="1">
        <name>pyridoxal 5'-phosphate</name>
        <dbReference type="ChEBI" id="CHEBI:597326"/>
    </cofactor>
</comment>
<keyword evidence="6" id="KW-0670">Pyruvate</keyword>
<evidence type="ECO:0000256" key="2">
    <source>
        <dbReference type="ARBA" id="ARBA00008954"/>
    </source>
</evidence>
<dbReference type="Gene3D" id="3.40.640.10">
    <property type="entry name" value="Type I PLP-dependent aspartate aminotransferase-like (Major domain)"/>
    <property type="match status" value="1"/>
</dbReference>
<sequence>MTDAKQLVDLDKKHVWHHLTQHKVFENSDPVIFVEGKGPRLTDINGKEYLDAVSGGVWTVNVGYGCTEIVDAMAEQLKKFNYFSNANGNIPTILFSEKLISKMPGMDRVYLSNSGSEANEKAYKIVRQISQLKHGGKKNKILFRYRDYHGTTITCLSSCGQFERKNQYGPFTPGFVEFPDCSAYRHGLDSNPDAGLIFAKQLEDVILKEDPDTVGGVIVEPITAGGGVIVPPDGYLEAVGEICKKYGILLIIDEVVCGVGRTGKWFGYQHWNVKPDIVTMAKGVASGYAPISCTVTTEAVFQDFINDPSDRDGYFRDISTFGGCTAGPTAGLANIRYIEEHNLLENVQSVGAYLMDGLNALKDKYQIIGDVRGKGLFCGFELVNDRETREPAPESKAAALCGACMKQGVIIGRTARCFRDLNNTICLAPALNSTRGDMDELLKAIDNGLATL</sequence>